<organism evidence="1 2">
    <name type="scientific">Dongia soli</name>
    <dbReference type="NCBI Taxonomy" id="600628"/>
    <lineage>
        <taxon>Bacteria</taxon>
        <taxon>Pseudomonadati</taxon>
        <taxon>Pseudomonadota</taxon>
        <taxon>Alphaproteobacteria</taxon>
        <taxon>Rhodospirillales</taxon>
        <taxon>Dongiaceae</taxon>
        <taxon>Dongia</taxon>
    </lineage>
</organism>
<comment type="caution">
    <text evidence="1">The sequence shown here is derived from an EMBL/GenBank/DDBJ whole genome shotgun (WGS) entry which is preliminary data.</text>
</comment>
<accession>A0ABU5EAI8</accession>
<protein>
    <submittedName>
        <fullName evidence="1">Uncharacterized protein</fullName>
    </submittedName>
</protein>
<evidence type="ECO:0000313" key="1">
    <source>
        <dbReference type="EMBL" id="MDY0883151.1"/>
    </source>
</evidence>
<reference evidence="1 2" key="1">
    <citation type="journal article" date="2016" name="Antonie Van Leeuwenhoek">
        <title>Dongia soli sp. nov., isolated from soil from Dokdo, Korea.</title>
        <authorList>
            <person name="Kim D.U."/>
            <person name="Lee H."/>
            <person name="Kim H."/>
            <person name="Kim S.G."/>
            <person name="Ka J.O."/>
        </authorList>
    </citation>
    <scope>NUCLEOTIDE SEQUENCE [LARGE SCALE GENOMIC DNA]</scope>
    <source>
        <strain evidence="1 2">D78</strain>
    </source>
</reference>
<name>A0ABU5EAI8_9PROT</name>
<dbReference type="EMBL" id="JAXCLW010000002">
    <property type="protein sequence ID" value="MDY0883151.1"/>
    <property type="molecule type" value="Genomic_DNA"/>
</dbReference>
<sequence length="162" mass="17967">MDRVQPVLKESMSVMFRARMHQPHNVGALSSLRLSLIFASAAFLSACMPQERVAEPTLVMKVGAAVEPAAQCISTGLGIEFRDKHPRLDFYRGVAEITINAPRGGVLAFVTVEPDVYQGSVVSFHNGDLYWPNHEVSGVYPDIARDNWHRVERTVQNCDKTA</sequence>
<dbReference type="Proteomes" id="UP001279642">
    <property type="component" value="Unassembled WGS sequence"/>
</dbReference>
<proteinExistence type="predicted"/>
<keyword evidence="2" id="KW-1185">Reference proteome</keyword>
<evidence type="ECO:0000313" key="2">
    <source>
        <dbReference type="Proteomes" id="UP001279642"/>
    </source>
</evidence>
<gene>
    <name evidence="1" type="ORF">SMD27_09870</name>
</gene>
<dbReference type="RefSeq" id="WP_320508196.1">
    <property type="nucleotide sequence ID" value="NZ_JAXCLW010000002.1"/>
</dbReference>